<dbReference type="GO" id="GO:0009116">
    <property type="term" value="P:nucleoside metabolic process"/>
    <property type="evidence" value="ECO:0007669"/>
    <property type="project" value="InterPro"/>
</dbReference>
<dbReference type="OrthoDB" id="3034326at2759"/>
<gene>
    <name evidence="2" type="ORF">MVEN_00309400</name>
</gene>
<evidence type="ECO:0000313" key="3">
    <source>
        <dbReference type="Proteomes" id="UP000620124"/>
    </source>
</evidence>
<dbReference type="GO" id="GO:0003824">
    <property type="term" value="F:catalytic activity"/>
    <property type="evidence" value="ECO:0007669"/>
    <property type="project" value="InterPro"/>
</dbReference>
<feature type="signal peptide" evidence="1">
    <location>
        <begin position="1"/>
        <end position="24"/>
    </location>
</feature>
<evidence type="ECO:0000313" key="2">
    <source>
        <dbReference type="EMBL" id="KAF7369773.1"/>
    </source>
</evidence>
<proteinExistence type="predicted"/>
<organism evidence="2 3">
    <name type="scientific">Mycena venus</name>
    <dbReference type="NCBI Taxonomy" id="2733690"/>
    <lineage>
        <taxon>Eukaryota</taxon>
        <taxon>Fungi</taxon>
        <taxon>Dikarya</taxon>
        <taxon>Basidiomycota</taxon>
        <taxon>Agaricomycotina</taxon>
        <taxon>Agaricomycetes</taxon>
        <taxon>Agaricomycetidae</taxon>
        <taxon>Agaricales</taxon>
        <taxon>Marasmiineae</taxon>
        <taxon>Mycenaceae</taxon>
        <taxon>Mycena</taxon>
    </lineage>
</organism>
<evidence type="ECO:0008006" key="4">
    <source>
        <dbReference type="Google" id="ProtNLM"/>
    </source>
</evidence>
<dbReference type="InterPro" id="IPR035994">
    <property type="entry name" value="Nucleoside_phosphorylase_sf"/>
</dbReference>
<feature type="chain" id="PRO_5034559023" description="Secreted protein" evidence="1">
    <location>
        <begin position="25"/>
        <end position="99"/>
    </location>
</feature>
<name>A0A8H6Z082_9AGAR</name>
<reference evidence="2" key="1">
    <citation type="submission" date="2020-05" db="EMBL/GenBank/DDBJ databases">
        <title>Mycena genomes resolve the evolution of fungal bioluminescence.</title>
        <authorList>
            <person name="Tsai I.J."/>
        </authorList>
    </citation>
    <scope>NUCLEOTIDE SEQUENCE</scope>
    <source>
        <strain evidence="2">CCC161011</strain>
    </source>
</reference>
<keyword evidence="3" id="KW-1185">Reference proteome</keyword>
<keyword evidence="1" id="KW-0732">Signal</keyword>
<sequence length="99" mass="10787">MCTNFTALKHLSICIIIAFSAVGSLHEIAQSTCSAFGTHRSHQGCFSNPSSSCLTAWLADTVQALKAKGRAVKLWTKKMLGVMEGLQFSMHAESLIYHQ</sequence>
<dbReference type="SUPFAM" id="SSF53167">
    <property type="entry name" value="Purine and uridine phosphorylases"/>
    <property type="match status" value="1"/>
</dbReference>
<accession>A0A8H6Z082</accession>
<protein>
    <recommendedName>
        <fullName evidence="4">Secreted protein</fullName>
    </recommendedName>
</protein>
<evidence type="ECO:0000256" key="1">
    <source>
        <dbReference type="SAM" id="SignalP"/>
    </source>
</evidence>
<dbReference type="AlphaFoldDB" id="A0A8H6Z082"/>
<dbReference type="EMBL" id="JACAZI010000002">
    <property type="protein sequence ID" value="KAF7369773.1"/>
    <property type="molecule type" value="Genomic_DNA"/>
</dbReference>
<dbReference type="Proteomes" id="UP000620124">
    <property type="component" value="Unassembled WGS sequence"/>
</dbReference>
<comment type="caution">
    <text evidence="2">The sequence shown here is derived from an EMBL/GenBank/DDBJ whole genome shotgun (WGS) entry which is preliminary data.</text>
</comment>